<dbReference type="AlphaFoldDB" id="A0AA51MP35"/>
<accession>A0AA51MP35</accession>
<evidence type="ECO:0000313" key="2">
    <source>
        <dbReference type="EMBL" id="WML85666.1"/>
    </source>
</evidence>
<gene>
    <name evidence="1" type="ORF">RCC75_13710</name>
    <name evidence="2" type="ORF">RCG00_15340</name>
</gene>
<dbReference type="Proteomes" id="UP001223336">
    <property type="component" value="Unassembled WGS sequence"/>
</dbReference>
<evidence type="ECO:0000313" key="3">
    <source>
        <dbReference type="Proteomes" id="UP001223336"/>
    </source>
</evidence>
<sequence length="396" mass="43832">MISELAGFVLSRSIPDNLMLGVLAGVNKVYGGVVRNEQGQILAHLVNSTTPSNILSAFTSPLNTLLSGVNTYQLHRIGGDVGVIGAEVGRIGAEVGAISTEVSHIGANVTQLLQLAQASMLLSGLTLAVSSAGFLFLSNKINKIDEKLQQVASDVKYIKSFLELQERYRLIAALKVIRELNKVEDHAARLQMLISSRQTIGEIHEKYKMLLTDSSNEYSFMAAEEYFTITAIGHSLCSAELDMYDQALNDLHDAQHTWQSSSRAFVKNHVINDNAQRFLTKDYVQHINSAEVIEWVDFAESSSSGISILDHLRGQPQKRSFGWSKLKGVDTEEKLNLEISRKIIARNKILQGYIDQLKYLSQIRQKPSTVQNFMDSIPCDNSVEGCHIFIADAYAN</sequence>
<dbReference type="EMBL" id="JAVFKN010000019">
    <property type="protein sequence ID" value="MDQ5769593.1"/>
    <property type="molecule type" value="Genomic_DNA"/>
</dbReference>
<dbReference type="EMBL" id="CP133217">
    <property type="protein sequence ID" value="WML85666.1"/>
    <property type="molecule type" value="Genomic_DNA"/>
</dbReference>
<proteinExistence type="predicted"/>
<dbReference type="RefSeq" id="WP_308135440.1">
    <property type="nucleotide sequence ID" value="NZ_CP133217.1"/>
</dbReference>
<name>A0AA51MP35_9GAMM</name>
<dbReference type="Proteomes" id="UP001229862">
    <property type="component" value="Chromosome"/>
</dbReference>
<keyword evidence="3" id="KW-1185">Reference proteome</keyword>
<organism evidence="2">
    <name type="scientific">Thiothrix subterranea</name>
    <dbReference type="NCBI Taxonomy" id="2735563"/>
    <lineage>
        <taxon>Bacteria</taxon>
        <taxon>Pseudomonadati</taxon>
        <taxon>Pseudomonadota</taxon>
        <taxon>Gammaproteobacteria</taxon>
        <taxon>Thiotrichales</taxon>
        <taxon>Thiotrichaceae</taxon>
        <taxon>Thiothrix</taxon>
    </lineage>
</organism>
<evidence type="ECO:0000313" key="1">
    <source>
        <dbReference type="EMBL" id="MDQ5769593.1"/>
    </source>
</evidence>
<protein>
    <submittedName>
        <fullName evidence="2">Uncharacterized protein</fullName>
    </submittedName>
</protein>
<reference evidence="2 3" key="1">
    <citation type="submission" date="2023-08" db="EMBL/GenBank/DDBJ databases">
        <title>New molecular markers tilS and rpoB for phylogenetic and monitoring studies of the genus Thiothrix biodiversity.</title>
        <authorList>
            <person name="Ravin N.V."/>
            <person name="Smolyakov D."/>
            <person name="Markov N.D."/>
            <person name="Beletsky A.V."/>
            <person name="Mardanov A.V."/>
            <person name="Rudenko T.S."/>
            <person name="Grabovich M.Y."/>
        </authorList>
    </citation>
    <scope>NUCLEOTIDE SEQUENCE</scope>
    <source>
        <strain evidence="2">DNT52</strain>
        <strain evidence="1 3">H33</strain>
    </source>
</reference>